<evidence type="ECO:0000313" key="2">
    <source>
        <dbReference type="Proteomes" id="UP001224325"/>
    </source>
</evidence>
<dbReference type="Gene3D" id="1.20.1440.60">
    <property type="entry name" value="23S rRNA-intervening sequence"/>
    <property type="match status" value="1"/>
</dbReference>
<accession>A0AAU7EBR4</accession>
<protein>
    <submittedName>
        <fullName evidence="1">Four helix bundle protein</fullName>
    </submittedName>
</protein>
<dbReference type="PANTHER" id="PTHR38471:SF2">
    <property type="entry name" value="FOUR HELIX BUNDLE PROTEIN"/>
    <property type="match status" value="1"/>
</dbReference>
<evidence type="ECO:0000313" key="1">
    <source>
        <dbReference type="EMBL" id="XBL12610.1"/>
    </source>
</evidence>
<dbReference type="RefSeq" id="WP_308990960.1">
    <property type="nucleotide sequence ID" value="NZ_CP155618.1"/>
</dbReference>
<dbReference type="KEGG" id="mlil:QLS71_009690"/>
<dbReference type="SUPFAM" id="SSF158446">
    <property type="entry name" value="IVS-encoded protein-like"/>
    <property type="match status" value="1"/>
</dbReference>
<dbReference type="InterPro" id="IPR012657">
    <property type="entry name" value="23S_rRNA-intervening_sequence"/>
</dbReference>
<dbReference type="EMBL" id="CP155618">
    <property type="protein sequence ID" value="XBL12610.1"/>
    <property type="molecule type" value="Genomic_DNA"/>
</dbReference>
<dbReference type="AlphaFoldDB" id="A0AAU7EBR4"/>
<keyword evidence="2" id="KW-1185">Reference proteome</keyword>
<dbReference type="PANTHER" id="PTHR38471">
    <property type="entry name" value="FOUR HELIX BUNDLE PROTEIN"/>
    <property type="match status" value="1"/>
</dbReference>
<reference evidence="1" key="1">
    <citation type="submission" date="2024-04" db="EMBL/GenBank/DDBJ databases">
        <title>Mariniflexile litorale, isolated from the shallow sediments of the Sea of Japan.</title>
        <authorList>
            <person name="Romanenko L."/>
            <person name="Isaeva M."/>
        </authorList>
    </citation>
    <scope>NUCLEOTIDE SEQUENCE [LARGE SCALE GENOMIC DNA]</scope>
    <source>
        <strain evidence="1">KMM 9835</strain>
    </source>
</reference>
<gene>
    <name evidence="1" type="ORF">QLS71_009690</name>
</gene>
<proteinExistence type="predicted"/>
<dbReference type="InterPro" id="IPR036583">
    <property type="entry name" value="23S_rRNA_IVS_sf"/>
</dbReference>
<organism evidence="1 2">
    <name type="scientific">Mariniflexile litorale</name>
    <dbReference type="NCBI Taxonomy" id="3045158"/>
    <lineage>
        <taxon>Bacteria</taxon>
        <taxon>Pseudomonadati</taxon>
        <taxon>Bacteroidota</taxon>
        <taxon>Flavobacteriia</taxon>
        <taxon>Flavobacteriales</taxon>
        <taxon>Flavobacteriaceae</taxon>
        <taxon>Mariniflexile</taxon>
    </lineage>
</organism>
<dbReference type="Proteomes" id="UP001224325">
    <property type="component" value="Chromosome"/>
</dbReference>
<sequence>MIIDNEEQNIIKTKSDQFAVRVVTLYKFLVEDKKEFVLSKQLFRSGIVIGANVKEAEHAEGKPF</sequence>
<name>A0AAU7EBR4_9FLAO</name>
<dbReference type="NCBIfam" id="TIGR02436">
    <property type="entry name" value="four helix bundle protein"/>
    <property type="match status" value="1"/>
</dbReference>